<reference evidence="3" key="1">
    <citation type="submission" date="2020-12" db="EMBL/GenBank/DDBJ databases">
        <authorList>
            <consortium name="Molecular Ecology Group"/>
        </authorList>
    </citation>
    <scope>NUCLEOTIDE SEQUENCE</scope>
    <source>
        <strain evidence="3">TBG_1078</strain>
    </source>
</reference>
<name>A0A811YFK6_NYCPR</name>
<comment type="caution">
    <text evidence="3">The sequence shown here is derived from an EMBL/GenBank/DDBJ whole genome shotgun (WGS) entry which is preliminary data.</text>
</comment>
<dbReference type="Proteomes" id="UP000645828">
    <property type="component" value="Unassembled WGS sequence"/>
</dbReference>
<evidence type="ECO:0000313" key="4">
    <source>
        <dbReference type="Proteomes" id="UP000645828"/>
    </source>
</evidence>
<dbReference type="EMBL" id="CAJHUB010000676">
    <property type="protein sequence ID" value="CAD7676026.1"/>
    <property type="molecule type" value="Genomic_DNA"/>
</dbReference>
<sequence length="123" mass="13003">MTPQPVAPKLPVAGSSQHAGLIKCTPQGSLPSATCFSRSQIIVGGYPLLVLALTFFPAFLRNTGWACHQELGGGPQRPGLARVSCPPSVTTASPAPRPLPPLPRGRRISNKWESLPSDQKRGN</sequence>
<keyword evidence="2" id="KW-0472">Membrane</keyword>
<evidence type="ECO:0000313" key="3">
    <source>
        <dbReference type="EMBL" id="CAD7676026.1"/>
    </source>
</evidence>
<keyword evidence="2" id="KW-1133">Transmembrane helix</keyword>
<organism evidence="3 4">
    <name type="scientific">Nyctereutes procyonoides</name>
    <name type="common">Raccoon dog</name>
    <name type="synonym">Canis procyonoides</name>
    <dbReference type="NCBI Taxonomy" id="34880"/>
    <lineage>
        <taxon>Eukaryota</taxon>
        <taxon>Metazoa</taxon>
        <taxon>Chordata</taxon>
        <taxon>Craniata</taxon>
        <taxon>Vertebrata</taxon>
        <taxon>Euteleostomi</taxon>
        <taxon>Mammalia</taxon>
        <taxon>Eutheria</taxon>
        <taxon>Laurasiatheria</taxon>
        <taxon>Carnivora</taxon>
        <taxon>Caniformia</taxon>
        <taxon>Canidae</taxon>
        <taxon>Nyctereutes</taxon>
    </lineage>
</organism>
<gene>
    <name evidence="3" type="ORF">NYPRO_LOCUS8821</name>
</gene>
<proteinExistence type="predicted"/>
<dbReference type="AlphaFoldDB" id="A0A811YFK6"/>
<evidence type="ECO:0000256" key="1">
    <source>
        <dbReference type="SAM" id="MobiDB-lite"/>
    </source>
</evidence>
<accession>A0A811YFK6</accession>
<keyword evidence="2" id="KW-0812">Transmembrane</keyword>
<evidence type="ECO:0000256" key="2">
    <source>
        <dbReference type="SAM" id="Phobius"/>
    </source>
</evidence>
<feature type="transmembrane region" description="Helical" evidence="2">
    <location>
        <begin position="41"/>
        <end position="60"/>
    </location>
</feature>
<feature type="region of interest" description="Disordered" evidence="1">
    <location>
        <begin position="71"/>
        <end position="123"/>
    </location>
</feature>
<keyword evidence="4" id="KW-1185">Reference proteome</keyword>
<protein>
    <submittedName>
        <fullName evidence="3">(raccoon dog) hypothetical protein</fullName>
    </submittedName>
</protein>